<evidence type="ECO:0000256" key="16">
    <source>
        <dbReference type="ARBA" id="ARBA00042573"/>
    </source>
</evidence>
<feature type="disulfide bond" evidence="17">
    <location>
        <begin position="74"/>
        <end position="100"/>
    </location>
</feature>
<evidence type="ECO:0000256" key="8">
    <source>
        <dbReference type="ARBA" id="ARBA00023136"/>
    </source>
</evidence>
<reference evidence="22" key="1">
    <citation type="submission" date="2012-10" db="EMBL/GenBank/DDBJ databases">
        <title>Inferring the evolution of teleostean zp genes based on their sites of expression.</title>
        <authorList>
            <person name="Sano K."/>
            <person name="Kawaguchi M."/>
            <person name="Watanabe S."/>
            <person name="Nagakura Y."/>
            <person name="Hiraki T."/>
            <person name="Yasumasu S."/>
        </authorList>
    </citation>
    <scope>NUCLEOTIDE SEQUENCE</scope>
</reference>
<evidence type="ECO:0000256" key="12">
    <source>
        <dbReference type="ARBA" id="ARBA00024183"/>
    </source>
</evidence>
<dbReference type="EMBL" id="AB759543">
    <property type="protein sequence ID" value="BAM65010.1"/>
    <property type="molecule type" value="mRNA"/>
</dbReference>
<keyword evidence="9 17" id="KW-1015">Disulfide bond</keyword>
<evidence type="ECO:0000256" key="3">
    <source>
        <dbReference type="ARBA" id="ARBA00022525"/>
    </source>
</evidence>
<feature type="signal peptide" evidence="19">
    <location>
        <begin position="1"/>
        <end position="23"/>
    </location>
</feature>
<evidence type="ECO:0000256" key="18">
    <source>
        <dbReference type="SAM" id="MobiDB-lite"/>
    </source>
</evidence>
<comment type="function">
    <text evidence="13">Component of the zona pellucida, an extracellular matrix surrounding oocytes which mediates sperm binding, induction of the acrosome reaction and prevents post-fertilization polyspermy. The zona pellucida is composed of 3 to 4 glycoproteins, ZP1, ZP2, ZP3, and ZP4. ZP4 may act as a sperm receptor.</text>
</comment>
<organism evidence="22">
    <name type="scientific">Chanos chanos</name>
    <name type="common">Milkfish</name>
    <name type="synonym">Mugil chanos</name>
    <dbReference type="NCBI Taxonomy" id="29144"/>
    <lineage>
        <taxon>Eukaryota</taxon>
        <taxon>Metazoa</taxon>
        <taxon>Chordata</taxon>
        <taxon>Craniata</taxon>
        <taxon>Vertebrata</taxon>
        <taxon>Euteleostomi</taxon>
        <taxon>Actinopterygii</taxon>
        <taxon>Neopterygii</taxon>
        <taxon>Teleostei</taxon>
        <taxon>Ostariophysi</taxon>
        <taxon>Gonorynchiformes</taxon>
        <taxon>Chanidae</taxon>
        <taxon>Chanos</taxon>
    </lineage>
</organism>
<keyword evidence="19" id="KW-0732">Signal</keyword>
<dbReference type="GO" id="GO:0035804">
    <property type="term" value="F:structural constituent of egg coat"/>
    <property type="evidence" value="ECO:0007669"/>
    <property type="project" value="TreeGrafter"/>
</dbReference>
<keyword evidence="5" id="KW-0165">Cleavage on pair of basic residues</keyword>
<dbReference type="Gene3D" id="2.60.40.4100">
    <property type="entry name" value="Zona pellucida, ZP-C domain"/>
    <property type="match status" value="1"/>
</dbReference>
<evidence type="ECO:0000256" key="2">
    <source>
        <dbReference type="ARBA" id="ARBA00022475"/>
    </source>
</evidence>
<dbReference type="Pfam" id="PF23344">
    <property type="entry name" value="ZP-N"/>
    <property type="match status" value="1"/>
</dbReference>
<dbReference type="Pfam" id="PF00100">
    <property type="entry name" value="Zona_pellucida"/>
    <property type="match status" value="1"/>
</dbReference>
<keyword evidence="3" id="KW-0964">Secreted</keyword>
<keyword evidence="6" id="KW-0812">Transmembrane</keyword>
<evidence type="ECO:0000256" key="6">
    <source>
        <dbReference type="ARBA" id="ARBA00022692"/>
    </source>
</evidence>
<evidence type="ECO:0000259" key="20">
    <source>
        <dbReference type="PROSITE" id="PS51034"/>
    </source>
</evidence>
<dbReference type="PROSITE" id="PS51448">
    <property type="entry name" value="P_TREFOIL_2"/>
    <property type="match status" value="1"/>
</dbReference>
<keyword evidence="7" id="KW-1133">Transmembrane helix</keyword>
<keyword evidence="22" id="KW-0261">Viral envelope protein</keyword>
<accession>K4Q251</accession>
<evidence type="ECO:0000256" key="15">
    <source>
        <dbReference type="ARBA" id="ARBA00042273"/>
    </source>
</evidence>
<keyword evidence="2" id="KW-1003">Cell membrane</keyword>
<gene>
    <name evidence="22" type="primary">MfZPB</name>
</gene>
<evidence type="ECO:0000256" key="4">
    <source>
        <dbReference type="ARBA" id="ARBA00022530"/>
    </source>
</evidence>
<comment type="subcellular location">
    <subcellularLocation>
        <location evidence="1">Cell membrane</location>
        <topology evidence="1">Single-pass type I membrane protein</topology>
    </subcellularLocation>
    <subcellularLocation>
        <location evidence="12">Zona pellucida</location>
    </subcellularLocation>
</comment>
<evidence type="ECO:0000256" key="14">
    <source>
        <dbReference type="ARBA" id="ARBA00040238"/>
    </source>
</evidence>
<dbReference type="SUPFAM" id="SSF57492">
    <property type="entry name" value="Trefoil"/>
    <property type="match status" value="1"/>
</dbReference>
<dbReference type="InterPro" id="IPR001507">
    <property type="entry name" value="ZP_dom"/>
</dbReference>
<evidence type="ECO:0000256" key="7">
    <source>
        <dbReference type="ARBA" id="ARBA00022989"/>
    </source>
</evidence>
<keyword evidence="22" id="KW-0946">Virion</keyword>
<dbReference type="GO" id="GO:0005886">
    <property type="term" value="C:plasma membrane"/>
    <property type="evidence" value="ECO:0007669"/>
    <property type="project" value="UniProtKB-SubCell"/>
</dbReference>
<evidence type="ECO:0000256" key="13">
    <source>
        <dbReference type="ARBA" id="ARBA00037545"/>
    </source>
</evidence>
<dbReference type="SMART" id="SM00018">
    <property type="entry name" value="PD"/>
    <property type="match status" value="1"/>
</dbReference>
<sequence>MARVWHSIGIVAICVCFSAVCNAVPWWSGAEKPQTPASQMSQQQQQQQFQQQSAPQRYEPKQPLPLKAEPFQRCDVDDFDKVHCGEPDITAAECESINCCFDGRKCYYGKAVTVQCTRDGQFVVVVARDATLPELSLDSISLLGGSDAPCSPVGTTAAFAIFQFPVTACGTTMMEEGDDYIVYENIMSSSYEVGVGPLGSITRDSHFELLFQCRYSGTAVEALVIEVNTVPPPPPVAAPGPLRVELRLANGECFAKGCVEGDAAYTSYYSDADYPVTKVLREPVYAEVRVLERTDPNLVLTLGDCWATSTPSSESVPRWDLLVDGCPYRDDRYLTNLIPVDGSSGLQFPSHYKRFVLKMFTFVDPESLVPLQEQVFIHCNTAVCSPSANQSCEKQCGRQRRHADAVKGAAQETLVSSKGVIFIP</sequence>
<evidence type="ECO:0000256" key="17">
    <source>
        <dbReference type="PROSITE-ProRule" id="PRU00779"/>
    </source>
</evidence>
<evidence type="ECO:0000313" key="22">
    <source>
        <dbReference type="EMBL" id="BAM65010.1"/>
    </source>
</evidence>
<evidence type="ECO:0000259" key="21">
    <source>
        <dbReference type="PROSITE" id="PS51448"/>
    </source>
</evidence>
<feature type="disulfide bond" evidence="17">
    <location>
        <begin position="84"/>
        <end position="99"/>
    </location>
</feature>
<dbReference type="InterPro" id="IPR055356">
    <property type="entry name" value="ZP-N"/>
</dbReference>
<dbReference type="InterPro" id="IPR055355">
    <property type="entry name" value="ZP-C"/>
</dbReference>
<keyword evidence="8" id="KW-0472">Membrane</keyword>
<proteinExistence type="evidence at transcript level"/>
<feature type="compositionally biased region" description="Low complexity" evidence="18">
    <location>
        <begin position="33"/>
        <end position="56"/>
    </location>
</feature>
<dbReference type="InterPro" id="IPR051148">
    <property type="entry name" value="Zona_Pellucida_Domain_gp"/>
</dbReference>
<dbReference type="Gene3D" id="2.60.40.3210">
    <property type="entry name" value="Zona pellucida, ZP-N domain"/>
    <property type="match status" value="1"/>
</dbReference>
<protein>
    <recommendedName>
        <fullName evidence="14">Zona pellucida sperm-binding protein 4</fullName>
    </recommendedName>
    <alternativeName>
        <fullName evidence="16">Zona pellucida glycoprotein 4</fullName>
    </alternativeName>
    <alternativeName>
        <fullName evidence="15">Zona pellucida protein B</fullName>
    </alternativeName>
</protein>
<evidence type="ECO:0000256" key="19">
    <source>
        <dbReference type="SAM" id="SignalP"/>
    </source>
</evidence>
<dbReference type="GO" id="GO:0060468">
    <property type="term" value="P:prevention of polyspermy"/>
    <property type="evidence" value="ECO:0007669"/>
    <property type="project" value="TreeGrafter"/>
</dbReference>
<evidence type="ECO:0000256" key="11">
    <source>
        <dbReference type="ARBA" id="ARBA00023279"/>
    </source>
</evidence>
<dbReference type="CDD" id="cd00111">
    <property type="entry name" value="Trefoil"/>
    <property type="match status" value="1"/>
</dbReference>
<dbReference type="InterPro" id="IPR000519">
    <property type="entry name" value="P_trefoil_dom"/>
</dbReference>
<dbReference type="PANTHER" id="PTHR23343">
    <property type="entry name" value="ZONA PELLUCIDA SPERM-BINDING PROTEIN"/>
    <property type="match status" value="1"/>
</dbReference>
<dbReference type="Gene3D" id="4.10.110.10">
    <property type="entry name" value="Spasmolytic Protein, domain 1"/>
    <property type="match status" value="1"/>
</dbReference>
<dbReference type="AlphaFoldDB" id="K4Q251"/>
<dbReference type="GO" id="GO:0007339">
    <property type="term" value="P:binding of sperm to zona pellucida"/>
    <property type="evidence" value="ECO:0007669"/>
    <property type="project" value="TreeGrafter"/>
</dbReference>
<evidence type="ECO:0000256" key="10">
    <source>
        <dbReference type="ARBA" id="ARBA00023180"/>
    </source>
</evidence>
<feature type="region of interest" description="Disordered" evidence="18">
    <location>
        <begin position="32"/>
        <end position="62"/>
    </location>
</feature>
<dbReference type="GO" id="GO:0032190">
    <property type="term" value="F:acrosin binding"/>
    <property type="evidence" value="ECO:0007669"/>
    <property type="project" value="TreeGrafter"/>
</dbReference>
<feature type="domain" description="P-type" evidence="21">
    <location>
        <begin position="72"/>
        <end position="110"/>
    </location>
</feature>
<evidence type="ECO:0000256" key="9">
    <source>
        <dbReference type="ARBA" id="ARBA00023157"/>
    </source>
</evidence>
<keyword evidence="4" id="KW-0272">Extracellular matrix</keyword>
<dbReference type="Pfam" id="PF00088">
    <property type="entry name" value="Trefoil"/>
    <property type="match status" value="1"/>
</dbReference>
<dbReference type="PRINTS" id="PR00023">
    <property type="entry name" value="ZPELLUCIDA"/>
</dbReference>
<feature type="chain" id="PRO_5003881784" description="Zona pellucida sperm-binding protein 4" evidence="19">
    <location>
        <begin position="24"/>
        <end position="424"/>
    </location>
</feature>
<keyword evidence="10" id="KW-0325">Glycoprotein</keyword>
<feature type="domain" description="ZP" evidence="20">
    <location>
        <begin position="115"/>
        <end position="399"/>
    </location>
</feature>
<comment type="caution">
    <text evidence="17">Lacks conserved residue(s) required for the propagation of feature annotation.</text>
</comment>
<dbReference type="PROSITE" id="PS51034">
    <property type="entry name" value="ZP_2"/>
    <property type="match status" value="1"/>
</dbReference>
<evidence type="ECO:0000256" key="5">
    <source>
        <dbReference type="ARBA" id="ARBA00022685"/>
    </source>
</evidence>
<dbReference type="InterPro" id="IPR042235">
    <property type="entry name" value="ZP-C_dom"/>
</dbReference>
<dbReference type="InterPro" id="IPR044913">
    <property type="entry name" value="P_trefoil_dom_sf"/>
</dbReference>
<keyword evidence="11" id="KW-0278">Fertilization</keyword>
<dbReference type="GO" id="GO:0035805">
    <property type="term" value="C:egg coat"/>
    <property type="evidence" value="ECO:0007669"/>
    <property type="project" value="UniProtKB-SubCell"/>
</dbReference>
<name>K4Q251_CHACN</name>
<dbReference type="PANTHER" id="PTHR23343:SF31">
    <property type="entry name" value="ZONA PELLUCIDA SPERM-BINDING PROTEIN 4"/>
    <property type="match status" value="1"/>
</dbReference>
<evidence type="ECO:0000256" key="1">
    <source>
        <dbReference type="ARBA" id="ARBA00004251"/>
    </source>
</evidence>
<dbReference type="SMART" id="SM00241">
    <property type="entry name" value="ZP"/>
    <property type="match status" value="1"/>
</dbReference>
<dbReference type="InterPro" id="IPR048290">
    <property type="entry name" value="ZP_chr"/>
</dbReference>